<evidence type="ECO:0000313" key="2">
    <source>
        <dbReference type="Proteomes" id="UP000541857"/>
    </source>
</evidence>
<gene>
    <name evidence="1" type="ORF">H3Z82_06785</name>
</gene>
<dbReference type="Proteomes" id="UP000541857">
    <property type="component" value="Unassembled WGS sequence"/>
</dbReference>
<comment type="caution">
    <text evidence="1">The sequence shown here is derived from an EMBL/GenBank/DDBJ whole genome shotgun (WGS) entry which is preliminary data.</text>
</comment>
<name>A0A7W2R338_9FLAO</name>
<organism evidence="1 2">
    <name type="scientific">Gelidibacter maritimus</name>
    <dbReference type="NCBI Taxonomy" id="2761487"/>
    <lineage>
        <taxon>Bacteria</taxon>
        <taxon>Pseudomonadati</taxon>
        <taxon>Bacteroidota</taxon>
        <taxon>Flavobacteriia</taxon>
        <taxon>Flavobacteriales</taxon>
        <taxon>Flavobacteriaceae</taxon>
        <taxon>Gelidibacter</taxon>
    </lineage>
</organism>
<dbReference type="RefSeq" id="WP_182203994.1">
    <property type="nucleotide sequence ID" value="NZ_JACGLT010000004.1"/>
</dbReference>
<dbReference type="EMBL" id="JACGLT010000004">
    <property type="protein sequence ID" value="MBA6152427.1"/>
    <property type="molecule type" value="Genomic_DNA"/>
</dbReference>
<dbReference type="AlphaFoldDB" id="A0A7W2R338"/>
<sequence>MILNTTYTNKKHEALINDLVGKPYSFWQSIMMKGTGSKRMIIDEVSPNMNNYLNSVPDVNYANLEMRPVGILVRINKGLNTYTWVIPYYKLAINKSSNGSSIHAEGKFINFRANSNFRENKGFFDKLLNEKVKYEAEYHTLPSFQ</sequence>
<reference evidence="1 2" key="1">
    <citation type="submission" date="2020-07" db="EMBL/GenBank/DDBJ databases">
        <title>Bacterium isolated from marine sediment.</title>
        <authorList>
            <person name="Shang D."/>
        </authorList>
    </citation>
    <scope>NUCLEOTIDE SEQUENCE [LARGE SCALE GENOMIC DNA]</scope>
    <source>
        <strain evidence="1 2">F6074</strain>
    </source>
</reference>
<accession>A0A7W2R338</accession>
<proteinExistence type="predicted"/>
<keyword evidence="2" id="KW-1185">Reference proteome</keyword>
<protein>
    <submittedName>
        <fullName evidence="1">Uncharacterized protein</fullName>
    </submittedName>
</protein>
<evidence type="ECO:0000313" key="1">
    <source>
        <dbReference type="EMBL" id="MBA6152427.1"/>
    </source>
</evidence>